<protein>
    <submittedName>
        <fullName evidence="2">DUF3540 domain-containing protein</fullName>
    </submittedName>
</protein>
<dbReference type="InterPro" id="IPR021927">
    <property type="entry name" value="DUF3540"/>
</dbReference>
<dbReference type="EMBL" id="JBHRTR010000018">
    <property type="protein sequence ID" value="MFC3226889.1"/>
    <property type="molecule type" value="Genomic_DNA"/>
</dbReference>
<name>A0ABV7KXP3_9PROT</name>
<dbReference type="Proteomes" id="UP001595528">
    <property type="component" value="Unassembled WGS sequence"/>
</dbReference>
<keyword evidence="3" id="KW-1185">Reference proteome</keyword>
<accession>A0ABV7KXP3</accession>
<dbReference type="Pfam" id="PF12059">
    <property type="entry name" value="DUF3540"/>
    <property type="match status" value="1"/>
</dbReference>
<dbReference type="RefSeq" id="WP_379899038.1">
    <property type="nucleotide sequence ID" value="NZ_JBHRTR010000018.1"/>
</dbReference>
<sequence>MTETRLAEAPRNSSPTGPARGTDMAGEHVFSAHVLGGTADPRRFHLACGADGAESEAGMAAGCLILPEPGDLVLCGACRDGTGTRVYILSVLVRAAADRPPVLSPAGGLHVDAAQGPLTLSAGTMVLEAATALQMKAATADMEAGAGTFRIASVMLESRAALARIGSLQLLGERLLSLVRSVSGRHQRATRTVEELDQLKAGEVAVNAERLITNQAHHIVHVSTEDMRFDGARIHMG</sequence>
<proteinExistence type="predicted"/>
<organism evidence="2 3">
    <name type="scientific">Marinibaculum pumilum</name>
    <dbReference type="NCBI Taxonomy" id="1766165"/>
    <lineage>
        <taxon>Bacteria</taxon>
        <taxon>Pseudomonadati</taxon>
        <taxon>Pseudomonadota</taxon>
        <taxon>Alphaproteobacteria</taxon>
        <taxon>Rhodospirillales</taxon>
        <taxon>Rhodospirillaceae</taxon>
        <taxon>Marinibaculum</taxon>
    </lineage>
</organism>
<feature type="region of interest" description="Disordered" evidence="1">
    <location>
        <begin position="1"/>
        <end position="24"/>
    </location>
</feature>
<comment type="caution">
    <text evidence="2">The sequence shown here is derived from an EMBL/GenBank/DDBJ whole genome shotgun (WGS) entry which is preliminary data.</text>
</comment>
<evidence type="ECO:0000256" key="1">
    <source>
        <dbReference type="SAM" id="MobiDB-lite"/>
    </source>
</evidence>
<reference evidence="3" key="1">
    <citation type="journal article" date="2019" name="Int. J. Syst. Evol. Microbiol.">
        <title>The Global Catalogue of Microorganisms (GCM) 10K type strain sequencing project: providing services to taxonomists for standard genome sequencing and annotation.</title>
        <authorList>
            <consortium name="The Broad Institute Genomics Platform"/>
            <consortium name="The Broad Institute Genome Sequencing Center for Infectious Disease"/>
            <person name="Wu L."/>
            <person name="Ma J."/>
        </authorList>
    </citation>
    <scope>NUCLEOTIDE SEQUENCE [LARGE SCALE GENOMIC DNA]</scope>
    <source>
        <strain evidence="3">KCTC 42964</strain>
    </source>
</reference>
<evidence type="ECO:0000313" key="3">
    <source>
        <dbReference type="Proteomes" id="UP001595528"/>
    </source>
</evidence>
<gene>
    <name evidence="2" type="ORF">ACFOGJ_06595</name>
</gene>
<evidence type="ECO:0000313" key="2">
    <source>
        <dbReference type="EMBL" id="MFC3226889.1"/>
    </source>
</evidence>